<protein>
    <submittedName>
        <fullName evidence="1">Uncharacterized protein</fullName>
    </submittedName>
</protein>
<evidence type="ECO:0000313" key="2">
    <source>
        <dbReference type="Proteomes" id="UP000067434"/>
    </source>
</evidence>
<dbReference type="InterPro" id="IPR036866">
    <property type="entry name" value="RibonucZ/Hydroxyglut_hydro"/>
</dbReference>
<dbReference type="SUPFAM" id="SSF56281">
    <property type="entry name" value="Metallo-hydrolase/oxidoreductase"/>
    <property type="match status" value="1"/>
</dbReference>
<dbReference type="STRING" id="1550241.MA03_06085"/>
<dbReference type="PATRIC" id="fig|1550241.5.peg.1268"/>
<proteinExistence type="predicted"/>
<dbReference type="AlphaFoldDB" id="A0A0F7CL72"/>
<dbReference type="Proteomes" id="UP000067434">
    <property type="component" value="Chromosome"/>
</dbReference>
<keyword evidence="2" id="KW-1185">Reference proteome</keyword>
<dbReference type="Gene3D" id="3.60.15.10">
    <property type="entry name" value="Ribonuclease Z/Hydroxyacylglutathione hydrolase-like"/>
    <property type="match status" value="1"/>
</dbReference>
<reference evidence="1 2" key="1">
    <citation type="journal article" date="2015" name="Stand. Genomic Sci.">
        <title>Complete genome sequence of and proposal of Thermofilum uzonense sp. nov. a novel hyperthermophilic crenarchaeon and emended description of the genus Thermofilum.</title>
        <authorList>
            <person name="Toshchakov S.V."/>
            <person name="Korzhenkov A.A."/>
            <person name="Samarov N.I."/>
            <person name="Mazunin I.O."/>
            <person name="Mozhey O.I."/>
            <person name="Shmyr I.S."/>
            <person name="Derbikova K.S."/>
            <person name="Taranov E.A."/>
            <person name="Dominova I.N."/>
            <person name="Bonch-Osmolovskaya E.A."/>
            <person name="Patrushev M.V."/>
            <person name="Podosokorskaya O.A."/>
            <person name="Kublanov I.V."/>
        </authorList>
    </citation>
    <scope>NUCLEOTIDE SEQUENCE [LARGE SCALE GENOMIC DNA]</scope>
    <source>
        <strain evidence="1 2">1807-2</strain>
    </source>
</reference>
<evidence type="ECO:0000313" key="1">
    <source>
        <dbReference type="EMBL" id="AKG38906.1"/>
    </source>
</evidence>
<name>A0A0F7CL72_9CREN</name>
<dbReference type="PANTHER" id="PTHR46018">
    <property type="entry name" value="ZINC PHOSPHODIESTERASE ELAC PROTEIN 1"/>
    <property type="match status" value="1"/>
</dbReference>
<dbReference type="PANTHER" id="PTHR46018:SF2">
    <property type="entry name" value="ZINC PHOSPHODIESTERASE ELAC PROTEIN 1"/>
    <property type="match status" value="1"/>
</dbReference>
<dbReference type="EMBL" id="CP009961">
    <property type="protein sequence ID" value="AKG38906.1"/>
    <property type="molecule type" value="Genomic_DNA"/>
</dbReference>
<gene>
    <name evidence="1" type="ORF">MA03_06085</name>
</gene>
<sequence>MLDAGELCQGAFEYFRLSHNSPLSILISHLHGDHVYGLAPLIESLQLAGRKTPIEVVGPLGLEEIIPLRNIAKANFTIRVIELSSPEGVFTIDDKEGIRAVYVQSPHSHVSYSYIIETKEKIRLNGEKLQREGIPGRLRRRLIEKGYVRFRGRQYQLEDFISEKIPGLKIAYSGDTLPNARFGAKSYRADLLIHESTFAFQDREGREEVAHSSASEAAYLARLAKVNVLVLTHFSTRYTDLSLLLEEARLIFARSILAQKGLIIEIFVKRPRLIRVIFPPPST</sequence>
<accession>A0A0F7CL72</accession>
<dbReference type="HOGENOM" id="CLU_031317_2_1_2"/>
<dbReference type="GO" id="GO:0042781">
    <property type="term" value="F:3'-tRNA processing endoribonuclease activity"/>
    <property type="evidence" value="ECO:0007669"/>
    <property type="project" value="TreeGrafter"/>
</dbReference>
<organism evidence="1 2">
    <name type="scientific">Infirmifilum uzonense</name>
    <dbReference type="NCBI Taxonomy" id="1550241"/>
    <lineage>
        <taxon>Archaea</taxon>
        <taxon>Thermoproteota</taxon>
        <taxon>Thermoprotei</taxon>
        <taxon>Thermofilales</taxon>
        <taxon>Thermofilaceae</taxon>
        <taxon>Infirmifilum</taxon>
    </lineage>
</organism>
<dbReference type="KEGG" id="thf:MA03_06085"/>